<proteinExistence type="inferred from homology"/>
<comment type="caution">
    <text evidence="4">The sequence shown here is derived from an EMBL/GenBank/DDBJ whole genome shotgun (WGS) entry which is preliminary data.</text>
</comment>
<organism evidence="4 5">
    <name type="scientific">Neocallimastix californiae</name>
    <dbReference type="NCBI Taxonomy" id="1754190"/>
    <lineage>
        <taxon>Eukaryota</taxon>
        <taxon>Fungi</taxon>
        <taxon>Fungi incertae sedis</taxon>
        <taxon>Chytridiomycota</taxon>
        <taxon>Chytridiomycota incertae sedis</taxon>
        <taxon>Neocallimastigomycetes</taxon>
        <taxon>Neocallimastigales</taxon>
        <taxon>Neocallimastigaceae</taxon>
        <taxon>Neocallimastix</taxon>
    </lineage>
</organism>
<protein>
    <recommendedName>
        <fullName evidence="3">DUF676 domain-containing protein</fullName>
    </recommendedName>
</protein>
<dbReference type="SUPFAM" id="SSF53474">
    <property type="entry name" value="alpha/beta-Hydrolases"/>
    <property type="match status" value="1"/>
</dbReference>
<evidence type="ECO:0000313" key="5">
    <source>
        <dbReference type="Proteomes" id="UP000193920"/>
    </source>
</evidence>
<evidence type="ECO:0000313" key="4">
    <source>
        <dbReference type="EMBL" id="ORY85222.1"/>
    </source>
</evidence>
<evidence type="ECO:0000256" key="2">
    <source>
        <dbReference type="SAM" id="MobiDB-lite"/>
    </source>
</evidence>
<feature type="compositionally biased region" description="Basic and acidic residues" evidence="2">
    <location>
        <begin position="432"/>
        <end position="452"/>
    </location>
</feature>
<name>A0A1Y2FML4_9FUNG</name>
<dbReference type="InterPro" id="IPR044294">
    <property type="entry name" value="Lipase-like"/>
</dbReference>
<dbReference type="OrthoDB" id="273452at2759"/>
<dbReference type="Pfam" id="PF05057">
    <property type="entry name" value="DUF676"/>
    <property type="match status" value="1"/>
</dbReference>
<dbReference type="InterPro" id="IPR007751">
    <property type="entry name" value="DUF676_lipase-like"/>
</dbReference>
<sequence length="452" mass="52045">MYKSKVKENFNLLFQEANKSNNIKNYHYGYCSNDNANLKSHAELKVMVDKSFNELNNFLENIVLSNFKNDYQKEYNNFENIPCNLYFSIIGHSLGGLISRGLAKKIYSEFEKDDSKFENYFEYLKKKFTFISTINPCSFLTLSTPHLGSLVNNENGGLIKFSMKTFSRTYCNFLSGSIGKTFIYKDNKNKKPGLIELCQKEYMDAYAKFPNRTLIGCVRNDIPVKICSAMGSIHHPLPEYEEEKLLVDNSKSDTRICSYSGYNEGEELEYYQKEIFNENSSKNMFYNNTKLLPPPNIDKEIEEGLEKIKSNKDNKSKSNENVTPPKYEEMDDVFIPDTYNQVEVAISALKLFNQISFRRIIIDFSLPGFAKMATHPVYIGYVIVPSNSTINAMVSKSVSLISNLILADYLRTSQQSSTFTLNSLINNENDENENKENENDKENDKENKNKET</sequence>
<reference evidence="4 5" key="1">
    <citation type="submission" date="2016-08" db="EMBL/GenBank/DDBJ databases">
        <title>A Parts List for Fungal Cellulosomes Revealed by Comparative Genomics.</title>
        <authorList>
            <consortium name="DOE Joint Genome Institute"/>
            <person name="Haitjema C.H."/>
            <person name="Gilmore S.P."/>
            <person name="Henske J.K."/>
            <person name="Solomon K.V."/>
            <person name="De Groot R."/>
            <person name="Kuo A."/>
            <person name="Mondo S.J."/>
            <person name="Salamov A.A."/>
            <person name="Labutti K."/>
            <person name="Zhao Z."/>
            <person name="Chiniquy J."/>
            <person name="Barry K."/>
            <person name="Brewer H.M."/>
            <person name="Purvine S.O."/>
            <person name="Wright A.T."/>
            <person name="Boxma B."/>
            <person name="Van Alen T."/>
            <person name="Hackstein J.H."/>
            <person name="Baker S.E."/>
            <person name="Grigoriev I.V."/>
            <person name="O'Malley M.A."/>
        </authorList>
    </citation>
    <scope>NUCLEOTIDE SEQUENCE [LARGE SCALE GENOMIC DNA]</scope>
    <source>
        <strain evidence="4 5">G1</strain>
    </source>
</reference>
<dbReference type="AlphaFoldDB" id="A0A1Y2FML4"/>
<evidence type="ECO:0000256" key="1">
    <source>
        <dbReference type="ARBA" id="ARBA00007920"/>
    </source>
</evidence>
<evidence type="ECO:0000259" key="3">
    <source>
        <dbReference type="Pfam" id="PF05057"/>
    </source>
</evidence>
<feature type="domain" description="DUF676" evidence="3">
    <location>
        <begin position="17"/>
        <end position="228"/>
    </location>
</feature>
<feature type="region of interest" description="Disordered" evidence="2">
    <location>
        <begin position="423"/>
        <end position="452"/>
    </location>
</feature>
<comment type="similarity">
    <text evidence="1">Belongs to the putative lipase ROG1 family.</text>
</comment>
<dbReference type="PANTHER" id="PTHR12482:SF62">
    <property type="entry name" value="LIPASE ROG1-RELATED"/>
    <property type="match status" value="1"/>
</dbReference>
<accession>A0A1Y2FML4</accession>
<dbReference type="PANTHER" id="PTHR12482">
    <property type="entry name" value="LIPASE ROG1-RELATED-RELATED"/>
    <property type="match status" value="1"/>
</dbReference>
<dbReference type="InterPro" id="IPR029058">
    <property type="entry name" value="AB_hydrolase_fold"/>
</dbReference>
<dbReference type="Gene3D" id="3.40.50.1820">
    <property type="entry name" value="alpha/beta hydrolase"/>
    <property type="match status" value="1"/>
</dbReference>
<gene>
    <name evidence="4" type="ORF">LY90DRAFT_663491</name>
</gene>
<dbReference type="EMBL" id="MCOG01000004">
    <property type="protein sequence ID" value="ORY85222.1"/>
    <property type="molecule type" value="Genomic_DNA"/>
</dbReference>
<dbReference type="Proteomes" id="UP000193920">
    <property type="component" value="Unassembled WGS sequence"/>
</dbReference>
<keyword evidence="5" id="KW-1185">Reference proteome</keyword>